<reference evidence="2 3" key="1">
    <citation type="submission" date="2020-08" db="EMBL/GenBank/DDBJ databases">
        <title>Genomic Encyclopedia of Type Strains, Phase IV (KMG-IV): sequencing the most valuable type-strain genomes for metagenomic binning, comparative biology and taxonomic classification.</title>
        <authorList>
            <person name="Goeker M."/>
        </authorList>
    </citation>
    <scope>NUCLEOTIDE SEQUENCE [LARGE SCALE GENOMIC DNA]</scope>
    <source>
        <strain evidence="2 3">YIM 65646</strain>
    </source>
</reference>
<evidence type="ECO:0000256" key="1">
    <source>
        <dbReference type="SAM" id="MobiDB-lite"/>
    </source>
</evidence>
<dbReference type="Proteomes" id="UP000548476">
    <property type="component" value="Unassembled WGS sequence"/>
</dbReference>
<sequence>MAHGGADGAGSSDLQERLPVRSGFAGRVRGEDHPGGAAVPAVTDADGNPAGSVRRHASTAAAVDILDADGGHLVHVVYGRVHRVPGVRYLGTAGDQPAVAVSSHCAMIVRFDPGAPEALRVLVFAQLQGAGWLSMSRFRREVRPRPGPG</sequence>
<comment type="caution">
    <text evidence="2">The sequence shown here is derived from an EMBL/GenBank/DDBJ whole genome shotgun (WGS) entry which is preliminary data.</text>
</comment>
<accession>A0A841G6L1</accession>
<dbReference type="AlphaFoldDB" id="A0A841G6L1"/>
<protein>
    <submittedName>
        <fullName evidence="2">Uncharacterized protein</fullName>
    </submittedName>
</protein>
<evidence type="ECO:0000313" key="2">
    <source>
        <dbReference type="EMBL" id="MBB6039710.1"/>
    </source>
</evidence>
<dbReference type="EMBL" id="JACHGT010000025">
    <property type="protein sequence ID" value="MBB6039710.1"/>
    <property type="molecule type" value="Genomic_DNA"/>
</dbReference>
<gene>
    <name evidence="2" type="ORF">HNR73_007608</name>
</gene>
<evidence type="ECO:0000313" key="3">
    <source>
        <dbReference type="Proteomes" id="UP000548476"/>
    </source>
</evidence>
<dbReference type="RefSeq" id="WP_184792797.1">
    <property type="nucleotide sequence ID" value="NZ_BONT01000101.1"/>
</dbReference>
<name>A0A841G6L1_9ACTN</name>
<feature type="region of interest" description="Disordered" evidence="1">
    <location>
        <begin position="25"/>
        <end position="54"/>
    </location>
</feature>
<keyword evidence="3" id="KW-1185">Reference proteome</keyword>
<proteinExistence type="predicted"/>
<organism evidence="2 3">
    <name type="scientific">Phytomonospora endophytica</name>
    <dbReference type="NCBI Taxonomy" id="714109"/>
    <lineage>
        <taxon>Bacteria</taxon>
        <taxon>Bacillati</taxon>
        <taxon>Actinomycetota</taxon>
        <taxon>Actinomycetes</taxon>
        <taxon>Micromonosporales</taxon>
        <taxon>Micromonosporaceae</taxon>
        <taxon>Phytomonospora</taxon>
    </lineage>
</organism>